<name>A0ABN7NPW3_TIMPD</name>
<evidence type="ECO:0000313" key="1">
    <source>
        <dbReference type="EMBL" id="CAG2054956.1"/>
    </source>
</evidence>
<comment type="caution">
    <text evidence="1">The sequence shown here is derived from an EMBL/GenBank/DDBJ whole genome shotgun (WGS) entry which is preliminary data.</text>
</comment>
<evidence type="ECO:0000313" key="2">
    <source>
        <dbReference type="Proteomes" id="UP001153148"/>
    </source>
</evidence>
<keyword evidence="2" id="KW-1185">Reference proteome</keyword>
<dbReference type="Proteomes" id="UP001153148">
    <property type="component" value="Unassembled WGS sequence"/>
</dbReference>
<dbReference type="EMBL" id="CAJPIN010001919">
    <property type="protein sequence ID" value="CAG2054956.1"/>
    <property type="molecule type" value="Genomic_DNA"/>
</dbReference>
<protein>
    <submittedName>
        <fullName evidence="1">Uncharacterized protein</fullName>
    </submittedName>
</protein>
<organism evidence="1 2">
    <name type="scientific">Timema podura</name>
    <name type="common">Walking stick</name>
    <dbReference type="NCBI Taxonomy" id="61482"/>
    <lineage>
        <taxon>Eukaryota</taxon>
        <taxon>Metazoa</taxon>
        <taxon>Ecdysozoa</taxon>
        <taxon>Arthropoda</taxon>
        <taxon>Hexapoda</taxon>
        <taxon>Insecta</taxon>
        <taxon>Pterygota</taxon>
        <taxon>Neoptera</taxon>
        <taxon>Polyneoptera</taxon>
        <taxon>Phasmatodea</taxon>
        <taxon>Timematodea</taxon>
        <taxon>Timematoidea</taxon>
        <taxon>Timematidae</taxon>
        <taxon>Timema</taxon>
    </lineage>
</organism>
<proteinExistence type="predicted"/>
<sequence length="199" mass="22413">MLPGQHISLCYSHTREWYTTSTIVAQSYLEHACTIPTNQYPYYRDCLANQFIVARVSTTRRFASSSSNHSNSNASRHFGKNSMFIKLYKLKKVSFPSNFRKLFSESNVTFLGTSPKRSISSLSKMALSGSASSDATVSTAAVWYSDITFVCTLRTDLGERFHRVLLPVWVIRLSTNYANGLGIGKFEFKGSEPAFAWKE</sequence>
<gene>
    <name evidence="1" type="ORF">TPAB3V08_LOCUS1972</name>
</gene>
<accession>A0ABN7NPW3</accession>
<reference evidence="1" key="1">
    <citation type="submission" date="2021-03" db="EMBL/GenBank/DDBJ databases">
        <authorList>
            <person name="Tran Van P."/>
        </authorList>
    </citation>
    <scope>NUCLEOTIDE SEQUENCE</scope>
</reference>